<reference evidence="2 3" key="1">
    <citation type="journal article" date="2007" name="Science">
        <title>Genomic minimalism in the early diverging intestinal parasite Giardia lamblia.</title>
        <authorList>
            <person name="Morrison H.G."/>
            <person name="McArthur A.G."/>
            <person name="Gillin F.D."/>
            <person name="Aley S.B."/>
            <person name="Adam R.D."/>
            <person name="Olsen G.J."/>
            <person name="Best A.A."/>
            <person name="Cande W.Z."/>
            <person name="Chen F."/>
            <person name="Cipriano M.J."/>
            <person name="Davids B.J."/>
            <person name="Dawson S.C."/>
            <person name="Elmendorf H.G."/>
            <person name="Hehl A.B."/>
            <person name="Holder M.E."/>
            <person name="Huse S.M."/>
            <person name="Kim U.U."/>
            <person name="Lasek-Nesselquist E."/>
            <person name="Manning G."/>
            <person name="Nigam A."/>
            <person name="Nixon J.E."/>
            <person name="Palm D."/>
            <person name="Passamaneck N.E."/>
            <person name="Prabhu A."/>
            <person name="Reich C.I."/>
            <person name="Reiner D.S."/>
            <person name="Samuelson J."/>
            <person name="Svard S.G."/>
            <person name="Sogin M.L."/>
        </authorList>
    </citation>
    <scope>NUCLEOTIDE SEQUENCE [LARGE SCALE GENOMIC DNA]</scope>
    <source>
        <strain evidence="2 3">WB C6</strain>
    </source>
</reference>
<organism evidence="2 3">
    <name type="scientific">Giardia intestinalis (strain ATCC 50803 / WB clone C6)</name>
    <name type="common">Giardia lamblia</name>
    <dbReference type="NCBI Taxonomy" id="184922"/>
    <lineage>
        <taxon>Eukaryota</taxon>
        <taxon>Metamonada</taxon>
        <taxon>Diplomonadida</taxon>
        <taxon>Hexamitidae</taxon>
        <taxon>Giardiinae</taxon>
        <taxon>Giardia</taxon>
    </lineage>
</organism>
<dbReference type="InterPro" id="IPR002616">
    <property type="entry name" value="tRNA_ribo_trans-like"/>
</dbReference>
<dbReference type="RefSeq" id="XP_001707565.1">
    <property type="nucleotide sequence ID" value="XM_001707513.1"/>
</dbReference>
<name>A8BE13_GIAIC</name>
<dbReference type="OMA" id="TYLDSSM"/>
<evidence type="ECO:0000313" key="2">
    <source>
        <dbReference type="EMBL" id="KAE8305855.1"/>
    </source>
</evidence>
<dbReference type="Gene3D" id="3.20.20.105">
    <property type="entry name" value="Queuine tRNA-ribosyltransferase-like"/>
    <property type="match status" value="1"/>
</dbReference>
<dbReference type="GeneID" id="5700467"/>
<evidence type="ECO:0000313" key="3">
    <source>
        <dbReference type="Proteomes" id="UP000001548"/>
    </source>
</evidence>
<dbReference type="Pfam" id="PF01702">
    <property type="entry name" value="TGT"/>
    <property type="match status" value="1"/>
</dbReference>
<dbReference type="InterPro" id="IPR050852">
    <property type="entry name" value="Queuine_tRNA-ribosyltrfase"/>
</dbReference>
<comment type="caution">
    <text evidence="2">The sequence shown here is derived from an EMBL/GenBank/DDBJ whole genome shotgun (WGS) entry which is preliminary data.</text>
</comment>
<protein>
    <submittedName>
        <fullName evidence="2">Queuine tRNA-ribosyltransferase</fullName>
    </submittedName>
</protein>
<dbReference type="PANTHER" id="PTHR46064">
    <property type="entry name" value="QUEUINE TRNA-RIBOSYLTRANSFERASE ACCESSORY SUBUNIT 2"/>
    <property type="match status" value="1"/>
</dbReference>
<sequence length="379" mass="42233">MDDVPSVFLQSRFGAVSALTFDILNDIDPDMAMGLYIDTACFASRKLVAQAGSLNKFTGQHKRPILLGPDNCSHPVQIKSKKHFTQVQYSSSTVYEYFNAKEFVGLINDLKPTFFVLPNPLPLPKSLTGASPKPSDIILHCNASTDWLAIADTARNALIAVTEETLRYNDPLPKPELYASYLDVISKSKGPFFLPYLSQLPVIRDVCKARGYPTRIVVASGSTLVSLLTALQYESVSVITDIVSLYSEQGIAITVPLDLFTKQVEVQEDREPLRKHTIGTGVYPSETKEHRMLTYLDSSMYATDQEPLDKTCPCLGCKRPKAYLRHLYTTHELTGLLLVAAHNVTWIKRFLLLRQRCLELHGPSLLSELVRSMLSALAH</sequence>
<gene>
    <name evidence="2" type="ORF">GL50803_006531</name>
</gene>
<dbReference type="PANTHER" id="PTHR46064:SF1">
    <property type="entry name" value="QUEUINE TRNA-RIBOSYLTRANSFERASE ACCESSORY SUBUNIT 2"/>
    <property type="match status" value="1"/>
</dbReference>
<proteinExistence type="predicted"/>
<dbReference type="EMBL" id="AACB03000001">
    <property type="protein sequence ID" value="KAE8305855.1"/>
    <property type="molecule type" value="Genomic_DNA"/>
</dbReference>
<dbReference type="VEuPathDB" id="GiardiaDB:GL50803_6531"/>
<dbReference type="Proteomes" id="UP000001548">
    <property type="component" value="Unassembled WGS sequence"/>
</dbReference>
<dbReference type="KEGG" id="gla:GL50803_006531"/>
<dbReference type="HOGENOM" id="CLU_730472_0_0_1"/>
<feature type="domain" description="tRNA-guanine(15) transglycosylase-like" evidence="1">
    <location>
        <begin position="294"/>
        <end position="351"/>
    </location>
</feature>
<dbReference type="SUPFAM" id="SSF51713">
    <property type="entry name" value="tRNA-guanine transglycosylase"/>
    <property type="match status" value="1"/>
</dbReference>
<dbReference type="GO" id="GO:0006400">
    <property type="term" value="P:tRNA modification"/>
    <property type="evidence" value="ECO:0007669"/>
    <property type="project" value="InterPro"/>
</dbReference>
<keyword evidence="3" id="KW-1185">Reference proteome</keyword>
<accession>A8BE13</accession>
<dbReference type="InterPro" id="IPR036511">
    <property type="entry name" value="TGT-like_sf"/>
</dbReference>
<evidence type="ECO:0000259" key="1">
    <source>
        <dbReference type="Pfam" id="PF01702"/>
    </source>
</evidence>
<dbReference type="AlphaFoldDB" id="A8BE13"/>